<evidence type="ECO:0000256" key="4">
    <source>
        <dbReference type="ARBA" id="ARBA00022692"/>
    </source>
</evidence>
<dbReference type="PANTHER" id="PTHR42829">
    <property type="entry name" value="NADH-UBIQUINONE OXIDOREDUCTASE CHAIN 5"/>
    <property type="match status" value="1"/>
</dbReference>
<feature type="transmembrane region" description="Helical" evidence="7">
    <location>
        <begin position="423"/>
        <end position="444"/>
    </location>
</feature>
<dbReference type="InterPro" id="IPR003945">
    <property type="entry name" value="NU5C-like"/>
</dbReference>
<evidence type="ECO:0000259" key="9">
    <source>
        <dbReference type="Pfam" id="PF00361"/>
    </source>
</evidence>
<sequence length="521" mass="57357">MVDILLFISAFIPIALLGTTFIKSKSSIKPVFITGSSLLGIGILSSASLLIYLVMGGQLVAKIPAVDASIIAVRFDTVSTTIYSMVSIIGLIVFKFSRNYLNGDNRQSLFLKRLLTTVALVQILVVSGTIITLFIAWVATSISLQSLINYYNDREETKVVVRKKFIIARISDLFLLGGLSFLYLEIGSTNLGDIFNALKAISKEHVSLYLELSAFFLVLAAIIKSVQIPFHGWILDVMEAPTPVSALLHAGILNAGPYLIVRFAFLMDLTTAPVVLLVFGGITALYGTIVFPSQPAIKTSLAYSSIGHMGFSLMICGLGLYSAALLHIIAHSFYKAHSFLSSGSAIDKYRLNQLRNSAKPASTFWNTLTGFITTCLIFTAIANFWGGFAHLNFQFNILGIIILAGVSYFTMETISVRNGLGSTLRSIIISGFVLLSFFIFENAISHLIESQIPVLSTPDFTTKIISIAMLMFFVTTIFYMIYNKGKNNDTSIKWETYRRNGFYLHLLFDRIINSGNAQLNR</sequence>
<feature type="transmembrane region" description="Helical" evidence="7">
    <location>
        <begin position="114"/>
        <end position="139"/>
    </location>
</feature>
<feature type="transmembrane region" description="Helical" evidence="7">
    <location>
        <begin position="206"/>
        <end position="226"/>
    </location>
</feature>
<keyword evidence="6 7" id="KW-0472">Membrane</keyword>
<comment type="subcellular location">
    <subcellularLocation>
        <location evidence="7">Cell membrane</location>
        <topology evidence="7">Multi-pass membrane protein</topology>
    </subcellularLocation>
    <subcellularLocation>
        <location evidence="1">Endomembrane system</location>
        <topology evidence="1">Multi-pass membrane protein</topology>
    </subcellularLocation>
    <subcellularLocation>
        <location evidence="8">Membrane</location>
        <topology evidence="8">Multi-pass membrane protein</topology>
    </subcellularLocation>
</comment>
<dbReference type="HAMAP" id="MF_00862">
    <property type="entry name" value="DabB"/>
    <property type="match status" value="1"/>
</dbReference>
<evidence type="ECO:0000256" key="6">
    <source>
        <dbReference type="ARBA" id="ARBA00023136"/>
    </source>
</evidence>
<dbReference type="Proteomes" id="UP000559010">
    <property type="component" value="Unassembled WGS sequence"/>
</dbReference>
<feature type="transmembrane region" description="Helical" evidence="7">
    <location>
        <begin position="272"/>
        <end position="291"/>
    </location>
</feature>
<evidence type="ECO:0000256" key="8">
    <source>
        <dbReference type="RuleBase" id="RU000320"/>
    </source>
</evidence>
<feature type="transmembrane region" description="Helical" evidence="7">
    <location>
        <begin position="6"/>
        <end position="24"/>
    </location>
</feature>
<feature type="domain" description="NADH:quinone oxidoreductase/Mrp antiporter transmembrane" evidence="9">
    <location>
        <begin position="128"/>
        <end position="400"/>
    </location>
</feature>
<feature type="transmembrane region" description="Helical" evidence="7">
    <location>
        <begin position="75"/>
        <end position="94"/>
    </location>
</feature>
<keyword evidence="10" id="KW-0830">Ubiquinone</keyword>
<name>A0A848J7D1_9BACT</name>
<dbReference type="GO" id="GO:0042773">
    <property type="term" value="P:ATP synthesis coupled electron transport"/>
    <property type="evidence" value="ECO:0007669"/>
    <property type="project" value="InterPro"/>
</dbReference>
<dbReference type="RefSeq" id="WP_169681524.1">
    <property type="nucleotide sequence ID" value="NZ_JABBNU010000006.1"/>
</dbReference>
<feature type="transmembrane region" description="Helical" evidence="7">
    <location>
        <begin position="31"/>
        <end position="55"/>
    </location>
</feature>
<dbReference type="PRINTS" id="PR01434">
    <property type="entry name" value="NADHDHGNASE5"/>
</dbReference>
<dbReference type="GO" id="GO:0003954">
    <property type="term" value="F:NADH dehydrogenase activity"/>
    <property type="evidence" value="ECO:0007669"/>
    <property type="project" value="TreeGrafter"/>
</dbReference>
<evidence type="ECO:0000313" key="10">
    <source>
        <dbReference type="EMBL" id="NMM49012.1"/>
    </source>
</evidence>
<dbReference type="InterPro" id="IPR046396">
    <property type="entry name" value="Transporter_DabB"/>
</dbReference>
<feature type="transmembrane region" description="Helical" evidence="7">
    <location>
        <begin position="464"/>
        <end position="482"/>
    </location>
</feature>
<dbReference type="Pfam" id="PF00361">
    <property type="entry name" value="Proton_antipo_M"/>
    <property type="match status" value="1"/>
</dbReference>
<evidence type="ECO:0000256" key="3">
    <source>
        <dbReference type="ARBA" id="ARBA00022475"/>
    </source>
</evidence>
<comment type="caution">
    <text evidence="10">The sequence shown here is derived from an EMBL/GenBank/DDBJ whole genome shotgun (WGS) entry which is preliminary data.</text>
</comment>
<feature type="transmembrane region" description="Helical" evidence="7">
    <location>
        <begin position="246"/>
        <end position="265"/>
    </location>
</feature>
<comment type="similarity">
    <text evidence="7">Belongs to the inorganic carbon transporter (TC 9.A.2) DabB family.</text>
</comment>
<comment type="subunit">
    <text evidence="7">Forms a complex with DabA.</text>
</comment>
<dbReference type="GO" id="GO:0005886">
    <property type="term" value="C:plasma membrane"/>
    <property type="evidence" value="ECO:0007669"/>
    <property type="project" value="UniProtKB-SubCell"/>
</dbReference>
<gene>
    <name evidence="7" type="primary">dabB</name>
    <name evidence="10" type="ORF">HH304_11425</name>
</gene>
<dbReference type="EMBL" id="JABBNU010000006">
    <property type="protein sequence ID" value="NMM49012.1"/>
    <property type="molecule type" value="Genomic_DNA"/>
</dbReference>
<keyword evidence="4 7" id="KW-0812">Transmembrane</keyword>
<evidence type="ECO:0000256" key="5">
    <source>
        <dbReference type="ARBA" id="ARBA00022989"/>
    </source>
</evidence>
<protein>
    <recommendedName>
        <fullName evidence="7">Probable inorganic carbon transporter subunit DabB</fullName>
    </recommendedName>
</protein>
<comment type="function">
    <text evidence="7">Part of an energy-coupled inorganic carbon pump.</text>
</comment>
<feature type="transmembrane region" description="Helical" evidence="7">
    <location>
        <begin position="364"/>
        <end position="385"/>
    </location>
</feature>
<dbReference type="GO" id="GO:0012505">
    <property type="term" value="C:endomembrane system"/>
    <property type="evidence" value="ECO:0007669"/>
    <property type="project" value="UniProtKB-SubCell"/>
</dbReference>
<keyword evidence="11" id="KW-1185">Reference proteome</keyword>
<evidence type="ECO:0000256" key="1">
    <source>
        <dbReference type="ARBA" id="ARBA00004127"/>
    </source>
</evidence>
<evidence type="ECO:0000313" key="11">
    <source>
        <dbReference type="Proteomes" id="UP000559010"/>
    </source>
</evidence>
<evidence type="ECO:0000256" key="7">
    <source>
        <dbReference type="HAMAP-Rule" id="MF_00862"/>
    </source>
</evidence>
<accession>A0A848J7D1</accession>
<feature type="transmembrane region" description="Helical" evidence="7">
    <location>
        <begin position="166"/>
        <end position="186"/>
    </location>
</feature>
<dbReference type="PANTHER" id="PTHR42829:SF1">
    <property type="entry name" value="INORGANIC CARBON TRANSPORTER SUBUNIT DABB-RELATED"/>
    <property type="match status" value="1"/>
</dbReference>
<dbReference type="GO" id="GO:0008137">
    <property type="term" value="F:NADH dehydrogenase (ubiquinone) activity"/>
    <property type="evidence" value="ECO:0007669"/>
    <property type="project" value="InterPro"/>
</dbReference>
<proteinExistence type="inferred from homology"/>
<keyword evidence="2 7" id="KW-0813">Transport</keyword>
<dbReference type="GO" id="GO:0015990">
    <property type="term" value="P:electron transport coupled proton transport"/>
    <property type="evidence" value="ECO:0007669"/>
    <property type="project" value="TreeGrafter"/>
</dbReference>
<dbReference type="AlphaFoldDB" id="A0A848J7D1"/>
<dbReference type="InterPro" id="IPR001750">
    <property type="entry name" value="ND/Mrp_TM"/>
</dbReference>
<keyword evidence="3 7" id="KW-1003">Cell membrane</keyword>
<feature type="transmembrane region" description="Helical" evidence="7">
    <location>
        <begin position="391"/>
        <end position="411"/>
    </location>
</feature>
<keyword evidence="5 7" id="KW-1133">Transmembrane helix</keyword>
<feature type="transmembrane region" description="Helical" evidence="7">
    <location>
        <begin position="311"/>
        <end position="334"/>
    </location>
</feature>
<evidence type="ECO:0000256" key="2">
    <source>
        <dbReference type="ARBA" id="ARBA00022448"/>
    </source>
</evidence>
<reference evidence="10 11" key="1">
    <citation type="submission" date="2020-04" db="EMBL/GenBank/DDBJ databases">
        <title>Flammeovirgaceae bacterium KN852 isolated from deep sea.</title>
        <authorList>
            <person name="Zhang D.-C."/>
        </authorList>
    </citation>
    <scope>NUCLEOTIDE SEQUENCE [LARGE SCALE GENOMIC DNA]</scope>
    <source>
        <strain evidence="10 11">KN852</strain>
    </source>
</reference>
<organism evidence="10 11">
    <name type="scientific">Marinigracilibium pacificum</name>
    <dbReference type="NCBI Taxonomy" id="2729599"/>
    <lineage>
        <taxon>Bacteria</taxon>
        <taxon>Pseudomonadati</taxon>
        <taxon>Bacteroidota</taxon>
        <taxon>Cytophagia</taxon>
        <taxon>Cytophagales</taxon>
        <taxon>Flammeovirgaceae</taxon>
        <taxon>Marinigracilibium</taxon>
    </lineage>
</organism>